<organism evidence="2 3">
    <name type="scientific">Phocaeicola massiliensis B84634 = Timone 84634 = DSM 17679 = JCM 13223</name>
    <dbReference type="NCBI Taxonomy" id="1121098"/>
    <lineage>
        <taxon>Bacteria</taxon>
        <taxon>Pseudomonadati</taxon>
        <taxon>Bacteroidota</taxon>
        <taxon>Bacteroidia</taxon>
        <taxon>Bacteroidales</taxon>
        <taxon>Bacteroidaceae</taxon>
        <taxon>Phocaeicola</taxon>
    </lineage>
</organism>
<evidence type="ECO:0000313" key="2">
    <source>
        <dbReference type="EMBL" id="EOA54354.1"/>
    </source>
</evidence>
<feature type="transmembrane region" description="Helical" evidence="1">
    <location>
        <begin position="91"/>
        <end position="111"/>
    </location>
</feature>
<keyword evidence="1" id="KW-1133">Transmembrane helix</keyword>
<dbReference type="STRING" id="1121098.HMPREF1534_02232"/>
<protein>
    <recommendedName>
        <fullName evidence="4">Transmembrane protein</fullName>
    </recommendedName>
</protein>
<dbReference type="PATRIC" id="fig|1121098.3.peg.2271"/>
<accession>U6RCH9</accession>
<evidence type="ECO:0008006" key="4">
    <source>
        <dbReference type="Google" id="ProtNLM"/>
    </source>
</evidence>
<dbReference type="RefSeq" id="WP_005940943.1">
    <property type="nucleotide sequence ID" value="NZ_KB890358.1"/>
</dbReference>
<evidence type="ECO:0000313" key="3">
    <source>
        <dbReference type="Proteomes" id="UP000017831"/>
    </source>
</evidence>
<name>U6RCH9_9BACT</name>
<dbReference type="AlphaFoldDB" id="U6RCH9"/>
<dbReference type="EMBL" id="AQHY01000026">
    <property type="protein sequence ID" value="EOA54354.1"/>
    <property type="molecule type" value="Genomic_DNA"/>
</dbReference>
<feature type="transmembrane region" description="Helical" evidence="1">
    <location>
        <begin position="157"/>
        <end position="182"/>
    </location>
</feature>
<reference evidence="2 3" key="1">
    <citation type="submission" date="2013-04" db="EMBL/GenBank/DDBJ databases">
        <title>The Genome Sequence of Bacteroides massiliensis DSM 17679.</title>
        <authorList>
            <consortium name="The Broad Institute Genomics Platform"/>
            <person name="Earl A."/>
            <person name="Ward D."/>
            <person name="Feldgarden M."/>
            <person name="Gevers D."/>
            <person name="Martens E."/>
            <person name="Fenner L."/>
            <person name="Roux V."/>
            <person name="Mallet M.N."/>
            <person name="Raoult D."/>
            <person name="Walker B."/>
            <person name="Young S."/>
            <person name="Zeng Q."/>
            <person name="Gargeya S."/>
            <person name="Fitzgerald M."/>
            <person name="Haas B."/>
            <person name="Abouelleil A."/>
            <person name="Allen A.W."/>
            <person name="Alvarado L."/>
            <person name="Arachchi H.M."/>
            <person name="Berlin A.M."/>
            <person name="Chapman S.B."/>
            <person name="Gainer-Dewar J."/>
            <person name="Goldberg J."/>
            <person name="Griggs A."/>
            <person name="Gujja S."/>
            <person name="Hansen M."/>
            <person name="Howarth C."/>
            <person name="Imamovic A."/>
            <person name="Ireland A."/>
            <person name="Larimer J."/>
            <person name="McCowan C."/>
            <person name="Murphy C."/>
            <person name="Pearson M."/>
            <person name="Poon T.W."/>
            <person name="Priest M."/>
            <person name="Roberts A."/>
            <person name="Saif S."/>
            <person name="Shea T."/>
            <person name="Sisk P."/>
            <person name="Sykes S."/>
            <person name="Wortman J."/>
            <person name="Nusbaum C."/>
            <person name="Birren B."/>
        </authorList>
    </citation>
    <scope>NUCLEOTIDE SEQUENCE [LARGE SCALE GENOMIC DNA]</scope>
    <source>
        <strain evidence="3">B84634 / Timone 84634 / DSM 17679 / JCM 13223</strain>
    </source>
</reference>
<keyword evidence="3" id="KW-1185">Reference proteome</keyword>
<gene>
    <name evidence="2" type="ORF">HMPREF1534_02232</name>
</gene>
<dbReference type="GeneID" id="60061826"/>
<proteinExistence type="predicted"/>
<comment type="caution">
    <text evidence="2">The sequence shown here is derived from an EMBL/GenBank/DDBJ whole genome shotgun (WGS) entry which is preliminary data.</text>
</comment>
<feature type="transmembrane region" description="Helical" evidence="1">
    <location>
        <begin position="15"/>
        <end position="48"/>
    </location>
</feature>
<dbReference type="OrthoDB" id="1046351at2"/>
<keyword evidence="1" id="KW-0812">Transmembrane</keyword>
<sequence length="330" mass="37879">MKSLLEYKNLIMSTGLIPTIVCMILCIFFSDAYVLYACSLAGLLYVLYRLAKPPIYRPNLVLLHATLALVVCSVIKLISGDSLIPDRTVPIILEIIILSFSLFYLIEPIVYNKIFSFFNYKISILNCWSTRIIAIFSGIHLFILCIIYLLFNPLSYPVLYILTHILPPLIYIISIAINYILVKSIGTSYQRMPFLRIAPICNGKIYVLPRNTHSEEPGKLDIPMEDYIYACKTDTDKYAKEIEKKYSRYIDGNTLPRFSLKHIISSSKGASSKTVLLYILPLDNENQIHFEGGKFVSPEEIEADEHNYSSFLKEEIEHLDVVAQMWKEFK</sequence>
<dbReference type="eggNOG" id="ENOG5031T40">
    <property type="taxonomic scope" value="Bacteria"/>
</dbReference>
<evidence type="ECO:0000256" key="1">
    <source>
        <dbReference type="SAM" id="Phobius"/>
    </source>
</evidence>
<dbReference type="Proteomes" id="UP000017831">
    <property type="component" value="Unassembled WGS sequence"/>
</dbReference>
<feature type="transmembrane region" description="Helical" evidence="1">
    <location>
        <begin position="60"/>
        <end position="79"/>
    </location>
</feature>
<feature type="transmembrane region" description="Helical" evidence="1">
    <location>
        <begin position="132"/>
        <end position="151"/>
    </location>
</feature>
<keyword evidence="1" id="KW-0472">Membrane</keyword>
<dbReference type="HOGENOM" id="CLU_777687_0_0_10"/>